<feature type="binding site" evidence="6 9">
    <location>
        <begin position="148"/>
        <end position="150"/>
    </location>
    <ligand>
        <name>substrate</name>
    </ligand>
</feature>
<dbReference type="InterPro" id="IPR004143">
    <property type="entry name" value="BPL_LPL_catalytic"/>
</dbReference>
<comment type="pathway">
    <text evidence="1 6 7">Protein modification; protein lipoylation via endogenous pathway; protein N(6)-(lipoyl)lysine from octanoyl-[acyl-carrier-protein]: step 1/2.</text>
</comment>
<keyword evidence="2 6" id="KW-0963">Cytoplasm</keyword>
<evidence type="ECO:0000256" key="7">
    <source>
        <dbReference type="PIRNR" id="PIRNR016262"/>
    </source>
</evidence>
<comment type="similarity">
    <text evidence="6 7">Belongs to the LipB family.</text>
</comment>
<dbReference type="HAMAP" id="MF_00013">
    <property type="entry name" value="LipB"/>
    <property type="match status" value="1"/>
</dbReference>
<evidence type="ECO:0000256" key="6">
    <source>
        <dbReference type="HAMAP-Rule" id="MF_00013"/>
    </source>
</evidence>
<dbReference type="PIRSF" id="PIRSF016262">
    <property type="entry name" value="LPLase"/>
    <property type="match status" value="1"/>
</dbReference>
<keyword evidence="3 6" id="KW-0808">Transferase</keyword>
<dbReference type="PROSITE" id="PS51733">
    <property type="entry name" value="BPL_LPL_CATALYTIC"/>
    <property type="match status" value="1"/>
</dbReference>
<dbReference type="Gene3D" id="3.30.930.10">
    <property type="entry name" value="Bira Bifunctional Protein, Domain 2"/>
    <property type="match status" value="1"/>
</dbReference>
<evidence type="ECO:0000313" key="13">
    <source>
        <dbReference type="Proteomes" id="UP000636949"/>
    </source>
</evidence>
<keyword evidence="13" id="KW-1185">Reference proteome</keyword>
<evidence type="ECO:0000256" key="8">
    <source>
        <dbReference type="PIRSR" id="PIRSR016262-1"/>
    </source>
</evidence>
<comment type="subcellular location">
    <subcellularLocation>
        <location evidence="6">Cytoplasm</location>
    </subcellularLocation>
</comment>
<dbReference type="OrthoDB" id="9787061at2"/>
<dbReference type="InterPro" id="IPR020605">
    <property type="entry name" value="Octanoyltransferase_CS"/>
</dbReference>
<dbReference type="GO" id="GO:0009249">
    <property type="term" value="P:protein lipoylation"/>
    <property type="evidence" value="ECO:0007669"/>
    <property type="project" value="InterPro"/>
</dbReference>
<reference evidence="12" key="1">
    <citation type="journal article" date="2014" name="Int. J. Syst. Evol. Microbiol.">
        <title>Complete genome sequence of Corynebacterium casei LMG S-19264T (=DSM 44701T), isolated from a smear-ripened cheese.</title>
        <authorList>
            <consortium name="US DOE Joint Genome Institute (JGI-PGF)"/>
            <person name="Walter F."/>
            <person name="Albersmeier A."/>
            <person name="Kalinowski J."/>
            <person name="Ruckert C."/>
        </authorList>
    </citation>
    <scope>NUCLEOTIDE SEQUENCE</scope>
    <source>
        <strain evidence="12">CGMCC 1.15758</strain>
    </source>
</reference>
<accession>A0A8J2Z424</accession>
<evidence type="ECO:0000256" key="5">
    <source>
        <dbReference type="ARBA" id="ARBA00024732"/>
    </source>
</evidence>
<dbReference type="FunFam" id="3.30.930.10:FF:000020">
    <property type="entry name" value="Octanoyltransferase"/>
    <property type="match status" value="1"/>
</dbReference>
<evidence type="ECO:0000256" key="3">
    <source>
        <dbReference type="ARBA" id="ARBA00022679"/>
    </source>
</evidence>
<evidence type="ECO:0000313" key="12">
    <source>
        <dbReference type="EMBL" id="GGF94214.1"/>
    </source>
</evidence>
<proteinExistence type="inferred from homology"/>
<evidence type="ECO:0000259" key="11">
    <source>
        <dbReference type="PROSITE" id="PS51733"/>
    </source>
</evidence>
<feature type="binding site" evidence="6 9">
    <location>
        <begin position="135"/>
        <end position="137"/>
    </location>
    <ligand>
        <name>substrate</name>
    </ligand>
</feature>
<dbReference type="NCBIfam" id="TIGR00214">
    <property type="entry name" value="lipB"/>
    <property type="match status" value="1"/>
</dbReference>
<evidence type="ECO:0000256" key="9">
    <source>
        <dbReference type="PIRSR" id="PIRSR016262-2"/>
    </source>
</evidence>
<evidence type="ECO:0000256" key="10">
    <source>
        <dbReference type="PIRSR" id="PIRSR016262-3"/>
    </source>
</evidence>
<evidence type="ECO:0000256" key="2">
    <source>
        <dbReference type="ARBA" id="ARBA00022490"/>
    </source>
</evidence>
<sequence length="206" mass="23263">MSILIKNLGLQDYESVYQSMIEFTQSRTEDTQDQIWLVEHTAVFTQGRHGKPEHIINPRNIPVIQTDRGGQVTYHGPGQAVIYFLFDLKRLNLGVKNFVCTIEKSCMHLLKTYGIGSHTIENAPGIYVDQAKIASLGLRVKKGLTYHGLAINVNMDLTPFSYINPCGYQGLKMTQIHAHNPRISITDVLNNYAKILTQRLDNSIFS</sequence>
<dbReference type="RefSeq" id="WP_117001912.1">
    <property type="nucleotide sequence ID" value="NZ_BMJS01000007.1"/>
</dbReference>
<dbReference type="EC" id="2.3.1.181" evidence="6 7"/>
<feature type="domain" description="BPL/LPL catalytic" evidence="11">
    <location>
        <begin position="29"/>
        <end position="204"/>
    </location>
</feature>
<feature type="active site" description="Acyl-thioester intermediate" evidence="6 8">
    <location>
        <position position="166"/>
    </location>
</feature>
<evidence type="ECO:0000256" key="1">
    <source>
        <dbReference type="ARBA" id="ARBA00004821"/>
    </source>
</evidence>
<dbReference type="AlphaFoldDB" id="A0A8J2Z424"/>
<dbReference type="EMBL" id="BMJS01000007">
    <property type="protein sequence ID" value="GGF94214.1"/>
    <property type="molecule type" value="Genomic_DNA"/>
</dbReference>
<dbReference type="PANTHER" id="PTHR10993">
    <property type="entry name" value="OCTANOYLTRANSFERASE"/>
    <property type="match status" value="1"/>
</dbReference>
<dbReference type="GO" id="GO:0005737">
    <property type="term" value="C:cytoplasm"/>
    <property type="evidence" value="ECO:0007669"/>
    <property type="project" value="UniProtKB-SubCell"/>
</dbReference>
<feature type="binding site" evidence="6 9">
    <location>
        <begin position="68"/>
        <end position="75"/>
    </location>
    <ligand>
        <name>substrate</name>
    </ligand>
</feature>
<dbReference type="Proteomes" id="UP000636949">
    <property type="component" value="Unassembled WGS sequence"/>
</dbReference>
<dbReference type="NCBIfam" id="NF010922">
    <property type="entry name" value="PRK14342.1"/>
    <property type="match status" value="1"/>
</dbReference>
<keyword evidence="4 6" id="KW-0012">Acyltransferase</keyword>
<dbReference type="PROSITE" id="PS01313">
    <property type="entry name" value="LIPB"/>
    <property type="match status" value="1"/>
</dbReference>
<feature type="site" description="Lowers pKa of active site Cys" evidence="6 10">
    <location>
        <position position="132"/>
    </location>
</feature>
<gene>
    <name evidence="6 12" type="primary">lipB</name>
    <name evidence="12" type="ORF">GCM10010995_09320</name>
</gene>
<dbReference type="PANTHER" id="PTHR10993:SF7">
    <property type="entry name" value="LIPOYLTRANSFERASE 2, MITOCHONDRIAL-RELATED"/>
    <property type="match status" value="1"/>
</dbReference>
<name>A0A8J2Z424_9GAMM</name>
<dbReference type="UniPathway" id="UPA00538">
    <property type="reaction ID" value="UER00592"/>
</dbReference>
<dbReference type="InterPro" id="IPR045864">
    <property type="entry name" value="aa-tRNA-synth_II/BPL/LPL"/>
</dbReference>
<comment type="function">
    <text evidence="5 6 7">Catalyzes the transfer of endogenously produced octanoic acid from octanoyl-acyl-carrier-protein onto the lipoyl domains of lipoate-dependent enzymes. Lipoyl-ACP can also act as a substrate although octanoyl-ACP is likely to be the physiological substrate.</text>
</comment>
<dbReference type="Pfam" id="PF21948">
    <property type="entry name" value="LplA-B_cat"/>
    <property type="match status" value="1"/>
</dbReference>
<comment type="caution">
    <text evidence="12">The sequence shown here is derived from an EMBL/GenBank/DDBJ whole genome shotgun (WGS) entry which is preliminary data.</text>
</comment>
<comment type="miscellaneous">
    <text evidence="6">In the reaction, the free carboxyl group of octanoic acid is attached via an amide linkage to the epsilon-amino group of a specific lysine residue of lipoyl domains of lipoate-dependent enzymes.</text>
</comment>
<dbReference type="InterPro" id="IPR000544">
    <property type="entry name" value="Octanoyltransferase"/>
</dbReference>
<protein>
    <recommendedName>
        <fullName evidence="6 7">Octanoyltransferase</fullName>
        <ecNumber evidence="6 7">2.3.1.181</ecNumber>
    </recommendedName>
    <alternativeName>
        <fullName evidence="6">Lipoate-protein ligase B</fullName>
    </alternativeName>
    <alternativeName>
        <fullName evidence="6">Lipoyl/octanoyl transferase</fullName>
    </alternativeName>
    <alternativeName>
        <fullName evidence="6">Octanoyl-[acyl-carrier-protein]-protein N-octanoyltransferase</fullName>
    </alternativeName>
</protein>
<dbReference type="GO" id="GO:0033819">
    <property type="term" value="F:lipoyl(octanoyl) transferase activity"/>
    <property type="evidence" value="ECO:0007669"/>
    <property type="project" value="UniProtKB-EC"/>
</dbReference>
<evidence type="ECO:0000256" key="4">
    <source>
        <dbReference type="ARBA" id="ARBA00023315"/>
    </source>
</evidence>
<dbReference type="CDD" id="cd16444">
    <property type="entry name" value="LipB"/>
    <property type="match status" value="1"/>
</dbReference>
<comment type="catalytic activity">
    <reaction evidence="6 7">
        <text>octanoyl-[ACP] + L-lysyl-[protein] = N(6)-octanoyl-L-lysyl-[protein] + holo-[ACP] + H(+)</text>
        <dbReference type="Rhea" id="RHEA:17665"/>
        <dbReference type="Rhea" id="RHEA-COMP:9636"/>
        <dbReference type="Rhea" id="RHEA-COMP:9685"/>
        <dbReference type="Rhea" id="RHEA-COMP:9752"/>
        <dbReference type="Rhea" id="RHEA-COMP:9928"/>
        <dbReference type="ChEBI" id="CHEBI:15378"/>
        <dbReference type="ChEBI" id="CHEBI:29969"/>
        <dbReference type="ChEBI" id="CHEBI:64479"/>
        <dbReference type="ChEBI" id="CHEBI:78463"/>
        <dbReference type="ChEBI" id="CHEBI:78809"/>
        <dbReference type="EC" id="2.3.1.181"/>
    </reaction>
</comment>
<dbReference type="SUPFAM" id="SSF55681">
    <property type="entry name" value="Class II aaRS and biotin synthetases"/>
    <property type="match status" value="1"/>
</dbReference>
<reference evidence="12" key="2">
    <citation type="submission" date="2020-09" db="EMBL/GenBank/DDBJ databases">
        <authorList>
            <person name="Sun Q."/>
            <person name="Zhou Y."/>
        </authorList>
    </citation>
    <scope>NUCLEOTIDE SEQUENCE</scope>
    <source>
        <strain evidence="12">CGMCC 1.15758</strain>
    </source>
</reference>
<organism evidence="12 13">
    <name type="scientific">Cysteiniphilum litorale</name>
    <dbReference type="NCBI Taxonomy" id="2056700"/>
    <lineage>
        <taxon>Bacteria</taxon>
        <taxon>Pseudomonadati</taxon>
        <taxon>Pseudomonadota</taxon>
        <taxon>Gammaproteobacteria</taxon>
        <taxon>Thiotrichales</taxon>
        <taxon>Fastidiosibacteraceae</taxon>
        <taxon>Cysteiniphilum</taxon>
    </lineage>
</organism>